<dbReference type="VEuPathDB" id="FungiDB:DIURU_003196"/>
<evidence type="ECO:0000256" key="1">
    <source>
        <dbReference type="ARBA" id="ARBA00010774"/>
    </source>
</evidence>
<dbReference type="InterPro" id="IPR050410">
    <property type="entry name" value="CCR4/nocturin_mRNA_transcr"/>
</dbReference>
<dbReference type="InterPro" id="IPR036691">
    <property type="entry name" value="Endo/exonu/phosph_ase_sf"/>
</dbReference>
<dbReference type="RefSeq" id="XP_034011968.1">
    <property type="nucleotide sequence ID" value="XM_034155931.1"/>
</dbReference>
<accession>A0A642UM08</accession>
<evidence type="ECO:0000259" key="4">
    <source>
        <dbReference type="Pfam" id="PF03372"/>
    </source>
</evidence>
<feature type="domain" description="Endonuclease/exonuclease/phosphatase" evidence="4">
    <location>
        <begin position="54"/>
        <end position="392"/>
    </location>
</feature>
<proteinExistence type="inferred from homology"/>
<feature type="compositionally biased region" description="Low complexity" evidence="3">
    <location>
        <begin position="19"/>
        <end position="28"/>
    </location>
</feature>
<evidence type="ECO:0000256" key="3">
    <source>
        <dbReference type="SAM" id="MobiDB-lite"/>
    </source>
</evidence>
<evidence type="ECO:0000256" key="2">
    <source>
        <dbReference type="ARBA" id="ARBA00022801"/>
    </source>
</evidence>
<dbReference type="GO" id="GO:0006139">
    <property type="term" value="P:nucleobase-containing compound metabolic process"/>
    <property type="evidence" value="ECO:0007669"/>
    <property type="project" value="UniProtKB-ARBA"/>
</dbReference>
<reference evidence="5 6" key="1">
    <citation type="submission" date="2019-07" db="EMBL/GenBank/DDBJ databases">
        <title>Genome assembly of two rare yeast pathogens: Diutina rugosa and Trichomonascus ciferrii.</title>
        <authorList>
            <person name="Mixao V."/>
            <person name="Saus E."/>
            <person name="Hansen A."/>
            <person name="Lass-Flor C."/>
            <person name="Gabaldon T."/>
        </authorList>
    </citation>
    <scope>NUCLEOTIDE SEQUENCE [LARGE SCALE GENOMIC DNA]</scope>
    <source>
        <strain evidence="5 6">CBS 613</strain>
    </source>
</reference>
<dbReference type="AlphaFoldDB" id="A0A642UM08"/>
<dbReference type="OMA" id="YTHYWKT"/>
<evidence type="ECO:0000313" key="5">
    <source>
        <dbReference type="EMBL" id="KAA8901487.1"/>
    </source>
</evidence>
<gene>
    <name evidence="5" type="ORF">DIURU_003196</name>
</gene>
<dbReference type="InterPro" id="IPR005135">
    <property type="entry name" value="Endo/exonuclease/phosphatase"/>
</dbReference>
<dbReference type="PANTHER" id="PTHR12121">
    <property type="entry name" value="CARBON CATABOLITE REPRESSOR PROTEIN 4"/>
    <property type="match status" value="1"/>
</dbReference>
<dbReference type="OrthoDB" id="428734at2759"/>
<dbReference type="PANTHER" id="PTHR12121:SF45">
    <property type="entry name" value="NOCTURNIN"/>
    <property type="match status" value="1"/>
</dbReference>
<sequence length="402" mass="46488">MRPSPEEIEEKRRQRQLKKAQAAANAPQKPLEYIQRPFLQVKSRPEDKLSIRVMSYNVLAQALVRRHLFPTSGTAIKWSYRGPVIADEVKHYDCDVICFQEVDVGSTLIDSMNKLGYVTKFHSHPQKRHGQLIAFKKSLFKADSCRFLDYDEDKEIEGTVITQNVGQIIELKFTDDVTKQYEYLQSRRLLIGTTHLYWHPYGCFERTRQTAIVKQTMVDFERDLRLIDPSIKYYKIFAGDFNSEPFDPPYMGLVQNPFDEEGLRLLKRSVNHFCNRVNQDKEDEEPVYREPSDPQYRDVEPLIEAVKEVHFGSTKPQLTSAYSSYVSVDPENSQVNGEPPYSNWAHAWRGLLDYIFLFDGSDITVCELLKMPTKKELGDAGLPQKGKYPSDHLCIAATLCLE</sequence>
<dbReference type="SUPFAM" id="SSF56219">
    <property type="entry name" value="DNase I-like"/>
    <property type="match status" value="1"/>
</dbReference>
<organism evidence="5 6">
    <name type="scientific">Diutina rugosa</name>
    <name type="common">Yeast</name>
    <name type="synonym">Candida rugosa</name>
    <dbReference type="NCBI Taxonomy" id="5481"/>
    <lineage>
        <taxon>Eukaryota</taxon>
        <taxon>Fungi</taxon>
        <taxon>Dikarya</taxon>
        <taxon>Ascomycota</taxon>
        <taxon>Saccharomycotina</taxon>
        <taxon>Pichiomycetes</taxon>
        <taxon>Debaryomycetaceae</taxon>
        <taxon>Diutina</taxon>
    </lineage>
</organism>
<dbReference type="Proteomes" id="UP000449547">
    <property type="component" value="Unassembled WGS sequence"/>
</dbReference>
<dbReference type="GO" id="GO:0000175">
    <property type="term" value="F:3'-5'-RNA exonuclease activity"/>
    <property type="evidence" value="ECO:0007669"/>
    <property type="project" value="TreeGrafter"/>
</dbReference>
<name>A0A642UM08_DIURU</name>
<comment type="similarity">
    <text evidence="1">Belongs to the CCR4/nocturin family.</text>
</comment>
<dbReference type="Pfam" id="PF03372">
    <property type="entry name" value="Exo_endo_phos"/>
    <property type="match status" value="1"/>
</dbReference>
<keyword evidence="6" id="KW-1185">Reference proteome</keyword>
<dbReference type="EMBL" id="SWFT01000102">
    <property type="protein sequence ID" value="KAA8901487.1"/>
    <property type="molecule type" value="Genomic_DNA"/>
</dbReference>
<feature type="region of interest" description="Disordered" evidence="3">
    <location>
        <begin position="1"/>
        <end position="28"/>
    </location>
</feature>
<protein>
    <recommendedName>
        <fullName evidence="4">Endonuclease/exonuclease/phosphatase domain-containing protein</fullName>
    </recommendedName>
</protein>
<dbReference type="GeneID" id="54781847"/>
<keyword evidence="2" id="KW-0378">Hydrolase</keyword>
<comment type="caution">
    <text evidence="5">The sequence shown here is derived from an EMBL/GenBank/DDBJ whole genome shotgun (WGS) entry which is preliminary data.</text>
</comment>
<dbReference type="Gene3D" id="3.60.10.10">
    <property type="entry name" value="Endonuclease/exonuclease/phosphatase"/>
    <property type="match status" value="1"/>
</dbReference>
<evidence type="ECO:0000313" key="6">
    <source>
        <dbReference type="Proteomes" id="UP000449547"/>
    </source>
</evidence>